<feature type="compositionally biased region" description="Acidic residues" evidence="3">
    <location>
        <begin position="265"/>
        <end position="280"/>
    </location>
</feature>
<feature type="region of interest" description="Disordered" evidence="3">
    <location>
        <begin position="259"/>
        <end position="280"/>
    </location>
</feature>
<dbReference type="InterPro" id="IPR056423">
    <property type="entry name" value="BACK_BPM_SPOP"/>
</dbReference>
<evidence type="ECO:0000256" key="1">
    <source>
        <dbReference type="ARBA" id="ARBA00004906"/>
    </source>
</evidence>
<keyword evidence="6" id="KW-1185">Reference proteome</keyword>
<evidence type="ECO:0000313" key="6">
    <source>
        <dbReference type="Proteomes" id="UP001497457"/>
    </source>
</evidence>
<gene>
    <name evidence="5" type="ORF">URODEC1_LOCUS66287</name>
</gene>
<feature type="domain" description="BTB" evidence="4">
    <location>
        <begin position="189"/>
        <end position="253"/>
    </location>
</feature>
<comment type="pathway">
    <text evidence="1">Protein modification; protein ubiquitination.</text>
</comment>
<sequence>MEAKGSSTLEMPGVLAQYPAVGGEPLYVTFPLVMLQSTIFVAGGYYWSVQLYHTDSRCVIDRFSVSLQLMSSRGGGAAVRASHELSVLDPSTTLPPRSLSTAPPRYFVPGHGGDGRLFSSAGVDLDRAYLEDQCRAYVRHGRLLFQCTVTVFPEEPDRTAPGALAARIEVSPSDMLGRLGKILEIGEGADVTFSVEGELFPAHKVILAMRSPVFKAELYGEMRENANGAAQAIVIDDMRADTFRALLRYIYTDASPAAITSNGDNQDEGDNDDDDDDSEDDSIRVWELLTAADRYDVQRLKLMCERALCKRLDVENVADTLALADEHHCDKLKDACIQFMTTSQRMAQVAATQGYMQLKSSHPHLVFQVLEKSSNFQKHVE</sequence>
<dbReference type="PROSITE" id="PS50097">
    <property type="entry name" value="BTB"/>
    <property type="match status" value="1"/>
</dbReference>
<name>A0ABC9BP24_9POAL</name>
<dbReference type="InterPro" id="IPR008974">
    <property type="entry name" value="TRAF-like"/>
</dbReference>
<organism evidence="5 6">
    <name type="scientific">Urochloa decumbens</name>
    <dbReference type="NCBI Taxonomy" id="240449"/>
    <lineage>
        <taxon>Eukaryota</taxon>
        <taxon>Viridiplantae</taxon>
        <taxon>Streptophyta</taxon>
        <taxon>Embryophyta</taxon>
        <taxon>Tracheophyta</taxon>
        <taxon>Spermatophyta</taxon>
        <taxon>Magnoliopsida</taxon>
        <taxon>Liliopsida</taxon>
        <taxon>Poales</taxon>
        <taxon>Poaceae</taxon>
        <taxon>PACMAD clade</taxon>
        <taxon>Panicoideae</taxon>
        <taxon>Panicodae</taxon>
        <taxon>Paniceae</taxon>
        <taxon>Melinidinae</taxon>
        <taxon>Urochloa</taxon>
    </lineage>
</organism>
<dbReference type="Gene3D" id="2.60.210.10">
    <property type="entry name" value="Apoptosis, Tumor Necrosis Factor Receptor Associated Protein 2, Chain A"/>
    <property type="match status" value="1"/>
</dbReference>
<dbReference type="Proteomes" id="UP001497457">
    <property type="component" value="Chromosome 26rd"/>
</dbReference>
<dbReference type="EMBL" id="OZ075136">
    <property type="protein sequence ID" value="CAL5003169.1"/>
    <property type="molecule type" value="Genomic_DNA"/>
</dbReference>
<dbReference type="Pfam" id="PF00651">
    <property type="entry name" value="BTB"/>
    <property type="match status" value="1"/>
</dbReference>
<dbReference type="InterPro" id="IPR045005">
    <property type="entry name" value="BPM1-6"/>
</dbReference>
<dbReference type="InterPro" id="IPR000210">
    <property type="entry name" value="BTB/POZ_dom"/>
</dbReference>
<reference evidence="5" key="1">
    <citation type="submission" date="2024-10" db="EMBL/GenBank/DDBJ databases">
        <authorList>
            <person name="Ryan C."/>
        </authorList>
    </citation>
    <scope>NUCLEOTIDE SEQUENCE [LARGE SCALE GENOMIC DNA]</scope>
</reference>
<dbReference type="Pfam" id="PF24570">
    <property type="entry name" value="BACK_BPM_SPOP"/>
    <property type="match status" value="1"/>
</dbReference>
<dbReference type="InterPro" id="IPR002083">
    <property type="entry name" value="MATH/TRAF_dom"/>
</dbReference>
<dbReference type="AlphaFoldDB" id="A0ABC9BP24"/>
<evidence type="ECO:0000256" key="2">
    <source>
        <dbReference type="ARBA" id="ARBA00010846"/>
    </source>
</evidence>
<dbReference type="PANTHER" id="PTHR26379">
    <property type="entry name" value="BTB/POZ AND MATH DOMAIN-CONTAINING PROTEIN 1"/>
    <property type="match status" value="1"/>
</dbReference>
<dbReference type="SMART" id="SM00225">
    <property type="entry name" value="BTB"/>
    <property type="match status" value="1"/>
</dbReference>
<dbReference type="InterPro" id="IPR011333">
    <property type="entry name" value="SKP1/BTB/POZ_sf"/>
</dbReference>
<protein>
    <recommendedName>
        <fullName evidence="4">BTB domain-containing protein</fullName>
    </recommendedName>
</protein>
<dbReference type="Gene3D" id="3.30.710.10">
    <property type="entry name" value="Potassium Channel Kv1.1, Chain A"/>
    <property type="match status" value="1"/>
</dbReference>
<evidence type="ECO:0000259" key="4">
    <source>
        <dbReference type="PROSITE" id="PS50097"/>
    </source>
</evidence>
<dbReference type="PANTHER" id="PTHR26379:SF438">
    <property type="entry name" value="OS08G0128700 PROTEIN"/>
    <property type="match status" value="1"/>
</dbReference>
<proteinExistence type="inferred from homology"/>
<evidence type="ECO:0000256" key="3">
    <source>
        <dbReference type="SAM" id="MobiDB-lite"/>
    </source>
</evidence>
<dbReference type="SUPFAM" id="SSF54695">
    <property type="entry name" value="POZ domain"/>
    <property type="match status" value="1"/>
</dbReference>
<dbReference type="SUPFAM" id="SSF49599">
    <property type="entry name" value="TRAF domain-like"/>
    <property type="match status" value="1"/>
</dbReference>
<dbReference type="CDD" id="cd00121">
    <property type="entry name" value="MATH"/>
    <property type="match status" value="1"/>
</dbReference>
<accession>A0ABC9BP24</accession>
<comment type="similarity">
    <text evidence="2">Belongs to the Tdpoz family.</text>
</comment>
<dbReference type="Gene3D" id="1.25.40.420">
    <property type="match status" value="1"/>
</dbReference>
<evidence type="ECO:0000313" key="5">
    <source>
        <dbReference type="EMBL" id="CAL5003169.1"/>
    </source>
</evidence>